<dbReference type="PRINTS" id="PR01007">
    <property type="entry name" value="FLGHOOKFLIK"/>
</dbReference>
<sequence>MVQIALMPQIQGDKLKSAIPAEGGDLVTQISVNGEIIGATFDQALQEMLMAQGEQGVLFISLSTSTADPLQPQTITPRDGGVLPLQLQLDGKPLPLMISQQQAAFAEPALDVAGQLKPLQSQPQLMQPEFLIQRLIENGQSQPLKLQLREMGAQLLDSGRSIESAGQLSTFSLQLPVNSSTGMRPSIVMPLDIPVGQAGWDRAVGERIQWMVGQNIQQAEIKLNPPHLGPLEIKISLQNDQTSVTFVASQAPTREALEASIPRLRELFGEINLNLANVDVGQQQAGESAHDRKAGPDSNGSIGSDSLSPDQNREQGQTWIMGGDGLLDTYA</sequence>
<dbReference type="Gene3D" id="3.30.750.140">
    <property type="match status" value="1"/>
</dbReference>
<comment type="function">
    <text evidence="1">Controls the length of the flagellar hook.</text>
</comment>
<dbReference type="AlphaFoldDB" id="A0A7Z1AG48"/>
<protein>
    <submittedName>
        <fullName evidence="6">Flagellar hook-length control protein</fullName>
    </submittedName>
</protein>
<dbReference type="InterPro" id="IPR001635">
    <property type="entry name" value="Flag_hook_Flik"/>
</dbReference>
<feature type="compositionally biased region" description="Polar residues" evidence="4">
    <location>
        <begin position="298"/>
        <end position="318"/>
    </location>
</feature>
<keyword evidence="3" id="KW-1005">Bacterial flagellum biogenesis</keyword>
<feature type="region of interest" description="Disordered" evidence="4">
    <location>
        <begin position="283"/>
        <end position="331"/>
    </location>
</feature>
<dbReference type="Pfam" id="PF02120">
    <property type="entry name" value="Flg_hook"/>
    <property type="match status" value="1"/>
</dbReference>
<keyword evidence="6" id="KW-0282">Flagellum</keyword>
<evidence type="ECO:0000259" key="5">
    <source>
        <dbReference type="Pfam" id="PF02120"/>
    </source>
</evidence>
<dbReference type="InterPro" id="IPR038610">
    <property type="entry name" value="FliK-like_C_sf"/>
</dbReference>
<dbReference type="RefSeq" id="WP_069121582.1">
    <property type="nucleotide sequence ID" value="NZ_MARB01000004.1"/>
</dbReference>
<dbReference type="EMBL" id="MARB01000004">
    <property type="protein sequence ID" value="ODJ88750.1"/>
    <property type="molecule type" value="Genomic_DNA"/>
</dbReference>
<dbReference type="InterPro" id="IPR021136">
    <property type="entry name" value="Flagellar_hook_control-like_C"/>
</dbReference>
<dbReference type="GO" id="GO:0044780">
    <property type="term" value="P:bacterial-type flagellum assembly"/>
    <property type="evidence" value="ECO:0007669"/>
    <property type="project" value="InterPro"/>
</dbReference>
<comment type="caution">
    <text evidence="6">The sequence shown here is derived from an EMBL/GenBank/DDBJ whole genome shotgun (WGS) entry which is preliminary data.</text>
</comment>
<feature type="domain" description="Flagellar hook-length control protein-like C-terminal" evidence="5">
    <location>
        <begin position="206"/>
        <end position="287"/>
    </location>
</feature>
<accession>A0A7Z1AG48</accession>
<name>A0A7Z1AG48_9GAMM</name>
<evidence type="ECO:0000256" key="1">
    <source>
        <dbReference type="ARBA" id="ARBA00003944"/>
    </source>
</evidence>
<evidence type="ECO:0000256" key="2">
    <source>
        <dbReference type="ARBA" id="ARBA00009149"/>
    </source>
</evidence>
<proteinExistence type="inferred from homology"/>
<dbReference type="PANTHER" id="PTHR37533:SF2">
    <property type="entry name" value="FLAGELLAR HOOK-LENGTH CONTROL PROTEIN"/>
    <property type="match status" value="1"/>
</dbReference>
<evidence type="ECO:0000256" key="3">
    <source>
        <dbReference type="ARBA" id="ARBA00022795"/>
    </source>
</evidence>
<dbReference type="InterPro" id="IPR052563">
    <property type="entry name" value="FliK"/>
</dbReference>
<dbReference type="Proteomes" id="UP000094769">
    <property type="component" value="Unassembled WGS sequence"/>
</dbReference>
<reference evidence="6 7" key="1">
    <citation type="submission" date="2016-06" db="EMBL/GenBank/DDBJ databases">
        <title>Genome sequence of endosymbiont of Candidatus Endolucinida thiodiazotropha.</title>
        <authorList>
            <person name="Poehlein A."/>
            <person name="Koenig S."/>
            <person name="Heiden S.E."/>
            <person name="Thuermer A."/>
            <person name="Voget S."/>
            <person name="Daniel R."/>
            <person name="Markert S."/>
            <person name="Gros O."/>
            <person name="Schweder T."/>
        </authorList>
    </citation>
    <scope>NUCLEOTIDE SEQUENCE [LARGE SCALE GENOMIC DNA]</scope>
    <source>
        <strain evidence="6 7">COS</strain>
    </source>
</reference>
<dbReference type="PANTHER" id="PTHR37533">
    <property type="entry name" value="FLAGELLAR HOOK-LENGTH CONTROL PROTEIN"/>
    <property type="match status" value="1"/>
</dbReference>
<keyword evidence="7" id="KW-1185">Reference proteome</keyword>
<evidence type="ECO:0000313" key="6">
    <source>
        <dbReference type="EMBL" id="ODJ88750.1"/>
    </source>
</evidence>
<evidence type="ECO:0000256" key="4">
    <source>
        <dbReference type="SAM" id="MobiDB-lite"/>
    </source>
</evidence>
<keyword evidence="6" id="KW-0969">Cilium</keyword>
<keyword evidence="6" id="KW-0966">Cell projection</keyword>
<dbReference type="CDD" id="cd17470">
    <property type="entry name" value="T3SS_Flik_C"/>
    <property type="match status" value="1"/>
</dbReference>
<gene>
    <name evidence="6" type="primary">fliK</name>
    <name evidence="6" type="ORF">CODIS_08430</name>
</gene>
<evidence type="ECO:0000313" key="7">
    <source>
        <dbReference type="Proteomes" id="UP000094769"/>
    </source>
</evidence>
<comment type="similarity">
    <text evidence="2">Belongs to the FliK family.</text>
</comment>
<organism evidence="6 7">
    <name type="scientific">Candidatus Thiodiazotropha endolucinida</name>
    <dbReference type="NCBI Taxonomy" id="1655433"/>
    <lineage>
        <taxon>Bacteria</taxon>
        <taxon>Pseudomonadati</taxon>
        <taxon>Pseudomonadota</taxon>
        <taxon>Gammaproteobacteria</taxon>
        <taxon>Chromatiales</taxon>
        <taxon>Sedimenticolaceae</taxon>
        <taxon>Candidatus Thiodiazotropha</taxon>
    </lineage>
</organism>
<dbReference type="GO" id="GO:0009424">
    <property type="term" value="C:bacterial-type flagellum hook"/>
    <property type="evidence" value="ECO:0007669"/>
    <property type="project" value="InterPro"/>
</dbReference>